<reference evidence="1 2" key="1">
    <citation type="submission" date="2021-04" db="EMBL/GenBank/DDBJ databases">
        <authorList>
            <person name="De Guttry C."/>
            <person name="Zahm M."/>
            <person name="Klopp C."/>
            <person name="Cabau C."/>
            <person name="Louis A."/>
            <person name="Berthelot C."/>
            <person name="Parey E."/>
            <person name="Roest Crollius H."/>
            <person name="Montfort J."/>
            <person name="Robinson-Rechavi M."/>
            <person name="Bucao C."/>
            <person name="Bouchez O."/>
            <person name="Gislard M."/>
            <person name="Lluch J."/>
            <person name="Milhes M."/>
            <person name="Lampietro C."/>
            <person name="Lopez Roques C."/>
            <person name="Donnadieu C."/>
            <person name="Braasch I."/>
            <person name="Desvignes T."/>
            <person name="Postlethwait J."/>
            <person name="Bobe J."/>
            <person name="Wedekind C."/>
            <person name="Guiguen Y."/>
        </authorList>
    </citation>
    <scope>NUCLEOTIDE SEQUENCE [LARGE SCALE GENOMIC DNA]</scope>
    <source>
        <strain evidence="1">Cs_M1</strain>
        <tissue evidence="1">Blood</tissue>
    </source>
</reference>
<proteinExistence type="predicted"/>
<organism evidence="1 2">
    <name type="scientific">Coregonus suidteri</name>
    <dbReference type="NCBI Taxonomy" id="861788"/>
    <lineage>
        <taxon>Eukaryota</taxon>
        <taxon>Metazoa</taxon>
        <taxon>Chordata</taxon>
        <taxon>Craniata</taxon>
        <taxon>Vertebrata</taxon>
        <taxon>Euteleostomi</taxon>
        <taxon>Actinopterygii</taxon>
        <taxon>Neopterygii</taxon>
        <taxon>Teleostei</taxon>
        <taxon>Protacanthopterygii</taxon>
        <taxon>Salmoniformes</taxon>
        <taxon>Salmonidae</taxon>
        <taxon>Coregoninae</taxon>
        <taxon>Coregonus</taxon>
    </lineage>
</organism>
<sequence length="165" mass="18321">MMSSAVLSSQRESVCLVYQRECVFGLSESVCVWSIRESVCLVYQRECVFGLSERVCVWSVRESVCLVYQGEFVLGLTLHGDGKALCMRAATDWEVSLGWGGLMRMSCSRTRVCFRPLMPSQPVNPVSRALGLAFNESLLGMTSIWLDSGPFSIVQCKQLWVTGDG</sequence>
<dbReference type="Proteomes" id="UP001356427">
    <property type="component" value="Unassembled WGS sequence"/>
</dbReference>
<dbReference type="EMBL" id="JAGTTL010000004">
    <property type="protein sequence ID" value="KAK6324057.1"/>
    <property type="molecule type" value="Genomic_DNA"/>
</dbReference>
<comment type="caution">
    <text evidence="1">The sequence shown here is derived from an EMBL/GenBank/DDBJ whole genome shotgun (WGS) entry which is preliminary data.</text>
</comment>
<gene>
    <name evidence="1" type="ORF">J4Q44_G00063960</name>
</gene>
<keyword evidence="2" id="KW-1185">Reference proteome</keyword>
<dbReference type="AlphaFoldDB" id="A0AAN8MCN1"/>
<accession>A0AAN8MCN1</accession>
<name>A0AAN8MCN1_9TELE</name>
<evidence type="ECO:0000313" key="1">
    <source>
        <dbReference type="EMBL" id="KAK6324057.1"/>
    </source>
</evidence>
<evidence type="ECO:0000313" key="2">
    <source>
        <dbReference type="Proteomes" id="UP001356427"/>
    </source>
</evidence>
<protein>
    <submittedName>
        <fullName evidence="1">Uncharacterized protein</fullName>
    </submittedName>
</protein>